<evidence type="ECO:0000259" key="1">
    <source>
        <dbReference type="Pfam" id="PF02237"/>
    </source>
</evidence>
<dbReference type="Pfam" id="PF02237">
    <property type="entry name" value="BPL_C"/>
    <property type="match status" value="1"/>
</dbReference>
<sequence length="77" mass="8436">HVVCMGNEPVMLNRWRELAPSSEGSIVVWKTQERDQQGITDGIDTDGALRVRCGSQVERLVAGEVTWGAPSGTRTQL</sequence>
<feature type="domain" description="Biotin protein ligase C-terminal" evidence="1">
    <location>
        <begin position="37"/>
        <end position="65"/>
    </location>
</feature>
<protein>
    <recommendedName>
        <fullName evidence="1">Biotin protein ligase C-terminal domain-containing protein</fullName>
    </recommendedName>
</protein>
<dbReference type="Gene3D" id="2.30.30.100">
    <property type="match status" value="1"/>
</dbReference>
<accession>A0A383B7R6</accession>
<dbReference type="InterPro" id="IPR008988">
    <property type="entry name" value="Transcriptional_repressor_C"/>
</dbReference>
<name>A0A383B7R6_9ZZZZ</name>
<gene>
    <name evidence="2" type="ORF">METZ01_LOCUS468292</name>
</gene>
<organism evidence="2">
    <name type="scientific">marine metagenome</name>
    <dbReference type="NCBI Taxonomy" id="408172"/>
    <lineage>
        <taxon>unclassified sequences</taxon>
        <taxon>metagenomes</taxon>
        <taxon>ecological metagenomes</taxon>
    </lineage>
</organism>
<dbReference type="InterPro" id="IPR003142">
    <property type="entry name" value="BPL_C"/>
</dbReference>
<feature type="non-terminal residue" evidence="2">
    <location>
        <position position="1"/>
    </location>
</feature>
<dbReference type="EMBL" id="UINC01197783">
    <property type="protein sequence ID" value="SVE15438.1"/>
    <property type="molecule type" value="Genomic_DNA"/>
</dbReference>
<dbReference type="AlphaFoldDB" id="A0A383B7R6"/>
<dbReference type="SUPFAM" id="SSF50037">
    <property type="entry name" value="C-terminal domain of transcriptional repressors"/>
    <property type="match status" value="1"/>
</dbReference>
<proteinExistence type="predicted"/>
<evidence type="ECO:0000313" key="2">
    <source>
        <dbReference type="EMBL" id="SVE15438.1"/>
    </source>
</evidence>
<reference evidence="2" key="1">
    <citation type="submission" date="2018-05" db="EMBL/GenBank/DDBJ databases">
        <authorList>
            <person name="Lanie J.A."/>
            <person name="Ng W.-L."/>
            <person name="Kazmierczak K.M."/>
            <person name="Andrzejewski T.M."/>
            <person name="Davidsen T.M."/>
            <person name="Wayne K.J."/>
            <person name="Tettelin H."/>
            <person name="Glass J.I."/>
            <person name="Rusch D."/>
            <person name="Podicherti R."/>
            <person name="Tsui H.-C.T."/>
            <person name="Winkler M.E."/>
        </authorList>
    </citation>
    <scope>NUCLEOTIDE SEQUENCE</scope>
</reference>